<dbReference type="PANTHER" id="PTHR31551">
    <property type="entry name" value="PRE-MRNA-SPLICING FACTOR CWF18"/>
    <property type="match status" value="1"/>
</dbReference>
<dbReference type="GeneID" id="111243902"/>
<keyword evidence="1" id="KW-0175">Coiled coil</keyword>
<organism evidence="2 3">
    <name type="scientific">Varroa destructor</name>
    <name type="common">Honeybee mite</name>
    <dbReference type="NCBI Taxonomy" id="109461"/>
    <lineage>
        <taxon>Eukaryota</taxon>
        <taxon>Metazoa</taxon>
        <taxon>Ecdysozoa</taxon>
        <taxon>Arthropoda</taxon>
        <taxon>Chelicerata</taxon>
        <taxon>Arachnida</taxon>
        <taxon>Acari</taxon>
        <taxon>Parasitiformes</taxon>
        <taxon>Mesostigmata</taxon>
        <taxon>Gamasina</taxon>
        <taxon>Dermanyssoidea</taxon>
        <taxon>Varroidae</taxon>
        <taxon>Varroa</taxon>
    </lineage>
</organism>
<dbReference type="InParanoid" id="A0A7M7M3M9"/>
<evidence type="ECO:0000256" key="1">
    <source>
        <dbReference type="SAM" id="Coils"/>
    </source>
</evidence>
<keyword evidence="3" id="KW-1185">Reference proteome</keyword>
<dbReference type="GO" id="GO:0005684">
    <property type="term" value="C:U2-type spliceosomal complex"/>
    <property type="evidence" value="ECO:0007669"/>
    <property type="project" value="TreeGrafter"/>
</dbReference>
<dbReference type="RefSeq" id="XP_022645933.1">
    <property type="nucleotide sequence ID" value="XM_022790198.1"/>
</dbReference>
<accession>A0A7M7M3M9</accession>
<dbReference type="PANTHER" id="PTHR31551:SF1">
    <property type="entry name" value="COILED-COIL DOMAIN-CONTAINING PROTEIN 12"/>
    <property type="match status" value="1"/>
</dbReference>
<name>A0A7M7M3M9_VARDE</name>
<dbReference type="OrthoDB" id="10261348at2759"/>
<evidence type="ECO:0008006" key="4">
    <source>
        <dbReference type="Google" id="ProtNLM"/>
    </source>
</evidence>
<evidence type="ECO:0000313" key="3">
    <source>
        <dbReference type="Proteomes" id="UP000594260"/>
    </source>
</evidence>
<dbReference type="FunCoup" id="A0A7M7M3M9">
    <property type="interactions" value="1626"/>
</dbReference>
<protein>
    <recommendedName>
        <fullName evidence="4">Coiled-coil domain-containing protein 12</fullName>
    </recommendedName>
</protein>
<dbReference type="Proteomes" id="UP000594260">
    <property type="component" value="Unplaced"/>
</dbReference>
<reference evidence="2" key="1">
    <citation type="submission" date="2021-01" db="UniProtKB">
        <authorList>
            <consortium name="EnsemblMetazoa"/>
        </authorList>
    </citation>
    <scope>IDENTIFICATION</scope>
</reference>
<dbReference type="Pfam" id="PF08315">
    <property type="entry name" value="cwf18"/>
    <property type="match status" value="1"/>
</dbReference>
<dbReference type="EnsemblMetazoa" id="XM_022790198">
    <property type="protein sequence ID" value="XP_022645933"/>
    <property type="gene ID" value="LOC111243902"/>
</dbReference>
<dbReference type="KEGG" id="vde:111243902"/>
<dbReference type="GO" id="GO:0071014">
    <property type="term" value="C:post-mRNA release spliceosomal complex"/>
    <property type="evidence" value="ECO:0007669"/>
    <property type="project" value="TreeGrafter"/>
</dbReference>
<dbReference type="InterPro" id="IPR013169">
    <property type="entry name" value="mRNA_splic_Cwf18-like"/>
</dbReference>
<feature type="coiled-coil region" evidence="1">
    <location>
        <begin position="187"/>
        <end position="214"/>
    </location>
</feature>
<proteinExistence type="predicted"/>
<dbReference type="AlphaFoldDB" id="A0A7M7M3M9"/>
<sequence length="241" mass="26746">MGVYVCLVPKHNPSGRGQYASILSNTRGGMESRDDLDLAQTAALAPTPGEQNIGRGAENSLKRKERLKALREQRKRKLADGKYREIENEETEAVITSDGTKDQLKSGGKPIVGGNKLGGSVSLPKPVFRTYRPADDWLKKFELPDSQPENIDQQVKENLAVVAADNILDKDINISTLQSHKPDWDLKRGIAKQLDKLERRTKRAIAELVRERLQANKDINVALAQAISKVQPQSVEDSDDD</sequence>
<evidence type="ECO:0000313" key="2">
    <source>
        <dbReference type="EnsemblMetazoa" id="XP_022645933"/>
    </source>
</evidence>